<accession>A0A9P6C139</accession>
<reference evidence="1" key="1">
    <citation type="submission" date="2020-11" db="EMBL/GenBank/DDBJ databases">
        <authorList>
            <consortium name="DOE Joint Genome Institute"/>
            <person name="Ahrendt S."/>
            <person name="Riley R."/>
            <person name="Andreopoulos W."/>
            <person name="Labutti K."/>
            <person name="Pangilinan J."/>
            <person name="Ruiz-Duenas F.J."/>
            <person name="Barrasa J.M."/>
            <person name="Sanchez-Garcia M."/>
            <person name="Camarero S."/>
            <person name="Miyauchi S."/>
            <person name="Serrano A."/>
            <person name="Linde D."/>
            <person name="Babiker R."/>
            <person name="Drula E."/>
            <person name="Ayuso-Fernandez I."/>
            <person name="Pacheco R."/>
            <person name="Padilla G."/>
            <person name="Ferreira P."/>
            <person name="Barriuso J."/>
            <person name="Kellner H."/>
            <person name="Castanera R."/>
            <person name="Alfaro M."/>
            <person name="Ramirez L."/>
            <person name="Pisabarro A.G."/>
            <person name="Kuo A."/>
            <person name="Tritt A."/>
            <person name="Lipzen A."/>
            <person name="He G."/>
            <person name="Yan M."/>
            <person name="Ng V."/>
            <person name="Cullen D."/>
            <person name="Martin F."/>
            <person name="Rosso M.-N."/>
            <person name="Henrissat B."/>
            <person name="Hibbett D."/>
            <person name="Martinez A.T."/>
            <person name="Grigoriev I.V."/>
        </authorList>
    </citation>
    <scope>NUCLEOTIDE SEQUENCE</scope>
    <source>
        <strain evidence="1">MF-IS2</strain>
    </source>
</reference>
<protein>
    <submittedName>
        <fullName evidence="1">Uncharacterized protein</fullName>
    </submittedName>
</protein>
<dbReference type="Proteomes" id="UP000807342">
    <property type="component" value="Unassembled WGS sequence"/>
</dbReference>
<dbReference type="AlphaFoldDB" id="A0A9P6C139"/>
<comment type="caution">
    <text evidence="1">The sequence shown here is derived from an EMBL/GenBank/DDBJ whole genome shotgun (WGS) entry which is preliminary data.</text>
</comment>
<name>A0A9P6C139_9AGAR</name>
<evidence type="ECO:0000313" key="2">
    <source>
        <dbReference type="Proteomes" id="UP000807342"/>
    </source>
</evidence>
<dbReference type="EMBL" id="MU151332">
    <property type="protein sequence ID" value="KAF9444998.1"/>
    <property type="molecule type" value="Genomic_DNA"/>
</dbReference>
<keyword evidence="2" id="KW-1185">Reference proteome</keyword>
<gene>
    <name evidence="1" type="ORF">P691DRAFT_297404</name>
</gene>
<proteinExistence type="predicted"/>
<sequence length="164" mass="19029">MRWQTKYHYPKVVPVLKSGLLAWLEEDKEVALHSSSDSPARLMLLALKPGTREGVDSVTEGRTGAGRVHVGGMLCLLCPTNLDTPSMQIRHRSREDLERYTHTPTRHQPVINSTYGFVWTRRHRHWYSARYKPNHTHYTYTSKYLNDQFPNFNPDATTLRTHQG</sequence>
<evidence type="ECO:0000313" key="1">
    <source>
        <dbReference type="EMBL" id="KAF9444998.1"/>
    </source>
</evidence>
<organism evidence="1 2">
    <name type="scientific">Macrolepiota fuliginosa MF-IS2</name>
    <dbReference type="NCBI Taxonomy" id="1400762"/>
    <lineage>
        <taxon>Eukaryota</taxon>
        <taxon>Fungi</taxon>
        <taxon>Dikarya</taxon>
        <taxon>Basidiomycota</taxon>
        <taxon>Agaricomycotina</taxon>
        <taxon>Agaricomycetes</taxon>
        <taxon>Agaricomycetidae</taxon>
        <taxon>Agaricales</taxon>
        <taxon>Agaricineae</taxon>
        <taxon>Agaricaceae</taxon>
        <taxon>Macrolepiota</taxon>
    </lineage>
</organism>